<reference evidence="1 2" key="1">
    <citation type="submission" date="2017-12" db="EMBL/GenBank/DDBJ databases">
        <title>Kangiella profundi FT102 completed genome.</title>
        <authorList>
            <person name="Xu J."/>
            <person name="Wang J."/>
            <person name="Lu Y."/>
        </authorList>
    </citation>
    <scope>NUCLEOTIDE SEQUENCE [LARGE SCALE GENOMIC DNA]</scope>
    <source>
        <strain evidence="1 2">FT102</strain>
    </source>
</reference>
<sequence>MTKINVHKTITLILQAILVVEILLALWNEQWFTALITAGIIIITLAPLFIAKFLHVYIPHIFSLMAIAFIFASLFLGEIRDYYTKFWWWDMALHTTSGFLLGITGFLMVHVLNETDEIGIHMKPGFVAFFAFLFAIGIGVIWEIFEYSMDALFGMNMQKPMLGDPSGLTDTMWDLIVDSIGALIVSMFGYIYIKRGKKQSFLERWVTAFITSNPRLFKKRGRNEGQ</sequence>
<organism evidence="1 2">
    <name type="scientific">Kangiella profundi</name>
    <dbReference type="NCBI Taxonomy" id="1561924"/>
    <lineage>
        <taxon>Bacteria</taxon>
        <taxon>Pseudomonadati</taxon>
        <taxon>Pseudomonadota</taxon>
        <taxon>Gammaproteobacteria</taxon>
        <taxon>Kangiellales</taxon>
        <taxon>Kangiellaceae</taxon>
        <taxon>Kangiella</taxon>
    </lineage>
</organism>
<dbReference type="Pfam" id="PF09997">
    <property type="entry name" value="DUF2238"/>
    <property type="match status" value="1"/>
</dbReference>
<evidence type="ECO:0000313" key="1">
    <source>
        <dbReference type="EMBL" id="AUD79224.1"/>
    </source>
</evidence>
<dbReference type="Proteomes" id="UP000232693">
    <property type="component" value="Chromosome"/>
</dbReference>
<dbReference type="KEGG" id="kpd:CW740_08190"/>
<dbReference type="InterPro" id="IPR014509">
    <property type="entry name" value="YjdF-like"/>
</dbReference>
<dbReference type="AlphaFoldDB" id="A0A2K9AJU8"/>
<dbReference type="EMBL" id="CP025120">
    <property type="protein sequence ID" value="AUD79224.1"/>
    <property type="molecule type" value="Genomic_DNA"/>
</dbReference>
<proteinExistence type="predicted"/>
<evidence type="ECO:0000313" key="2">
    <source>
        <dbReference type="Proteomes" id="UP000232693"/>
    </source>
</evidence>
<accession>A0A2K9AJU8</accession>
<dbReference type="RefSeq" id="WP_106647047.1">
    <property type="nucleotide sequence ID" value="NZ_BMGO01000001.1"/>
</dbReference>
<keyword evidence="2" id="KW-1185">Reference proteome</keyword>
<dbReference type="OrthoDB" id="4966203at2"/>
<gene>
    <name evidence="1" type="ORF">CW740_08190</name>
</gene>
<protein>
    <submittedName>
        <fullName evidence="1">Uncharacterized protein</fullName>
    </submittedName>
</protein>
<name>A0A2K9AJU8_9GAMM</name>